<keyword evidence="3" id="KW-1185">Reference proteome</keyword>
<evidence type="ECO:0000256" key="1">
    <source>
        <dbReference type="SAM" id="Phobius"/>
    </source>
</evidence>
<evidence type="ECO:0000313" key="2">
    <source>
        <dbReference type="EMBL" id="GGX16046.1"/>
    </source>
</evidence>
<sequence length="180" mass="20452">MIVGGIAAYALFQWLGVAYYLLAISWVAVTGAVLFFLAVASHAIRYVRDVLIPDMRRNRLIKTYNRLGGQTISPLNVHSARVVAIGLVRNEADEASLPPETTFDGIPLSEVMRLRSRTFYLITTKASIELWERHKASFLDIAWFDKELVDYEVHSPYFHSHTMELRFPEGTFIRLAYGAT</sequence>
<reference evidence="3" key="1">
    <citation type="journal article" date="2019" name="Int. J. Syst. Evol. Microbiol.">
        <title>The Global Catalogue of Microorganisms (GCM) 10K type strain sequencing project: providing services to taxonomists for standard genome sequencing and annotation.</title>
        <authorList>
            <consortium name="The Broad Institute Genomics Platform"/>
            <consortium name="The Broad Institute Genome Sequencing Center for Infectious Disease"/>
            <person name="Wu L."/>
            <person name="Ma J."/>
        </authorList>
    </citation>
    <scope>NUCLEOTIDE SEQUENCE [LARGE SCALE GENOMIC DNA]</scope>
    <source>
        <strain evidence="3">JCM 4866</strain>
    </source>
</reference>
<comment type="caution">
    <text evidence="2">The sequence shown here is derived from an EMBL/GenBank/DDBJ whole genome shotgun (WGS) entry which is preliminary data.</text>
</comment>
<name>A0ABQ2XIE5_9ACTN</name>
<keyword evidence="1" id="KW-0812">Transmembrane</keyword>
<gene>
    <name evidence="2" type="ORF">GCM10010383_52540</name>
</gene>
<keyword evidence="1" id="KW-1133">Transmembrane helix</keyword>
<keyword evidence="1" id="KW-0472">Membrane</keyword>
<organism evidence="2 3">
    <name type="scientific">Streptomyces lomondensis</name>
    <dbReference type="NCBI Taxonomy" id="68229"/>
    <lineage>
        <taxon>Bacteria</taxon>
        <taxon>Bacillati</taxon>
        <taxon>Actinomycetota</taxon>
        <taxon>Actinomycetes</taxon>
        <taxon>Kitasatosporales</taxon>
        <taxon>Streptomycetaceae</taxon>
        <taxon>Streptomyces</taxon>
    </lineage>
</organism>
<proteinExistence type="predicted"/>
<feature type="transmembrane region" description="Helical" evidence="1">
    <location>
        <begin position="17"/>
        <end position="39"/>
    </location>
</feature>
<evidence type="ECO:0000313" key="3">
    <source>
        <dbReference type="Proteomes" id="UP000617743"/>
    </source>
</evidence>
<dbReference type="EMBL" id="BMWC01000008">
    <property type="protein sequence ID" value="GGX16046.1"/>
    <property type="molecule type" value="Genomic_DNA"/>
</dbReference>
<protein>
    <submittedName>
        <fullName evidence="2">Uncharacterized protein</fullName>
    </submittedName>
</protein>
<dbReference type="Proteomes" id="UP000617743">
    <property type="component" value="Unassembled WGS sequence"/>
</dbReference>
<accession>A0ABQ2XIE5</accession>